<feature type="domain" description="HAT C-terminal dimerisation" evidence="1">
    <location>
        <begin position="1"/>
        <end position="53"/>
    </location>
</feature>
<dbReference type="AlphaFoldDB" id="A0A2J6TBX0"/>
<organism evidence="2 3">
    <name type="scientific">Hyaloscypha bicolor E</name>
    <dbReference type="NCBI Taxonomy" id="1095630"/>
    <lineage>
        <taxon>Eukaryota</taxon>
        <taxon>Fungi</taxon>
        <taxon>Dikarya</taxon>
        <taxon>Ascomycota</taxon>
        <taxon>Pezizomycotina</taxon>
        <taxon>Leotiomycetes</taxon>
        <taxon>Helotiales</taxon>
        <taxon>Hyaloscyphaceae</taxon>
        <taxon>Hyaloscypha</taxon>
        <taxon>Hyaloscypha bicolor</taxon>
    </lineage>
</organism>
<feature type="non-terminal residue" evidence="2">
    <location>
        <position position="53"/>
    </location>
</feature>
<protein>
    <recommendedName>
        <fullName evidence="1">HAT C-terminal dimerisation domain-containing protein</fullName>
    </recommendedName>
</protein>
<evidence type="ECO:0000313" key="3">
    <source>
        <dbReference type="Proteomes" id="UP000235371"/>
    </source>
</evidence>
<dbReference type="OrthoDB" id="1715602at2759"/>
<dbReference type="Pfam" id="PF05699">
    <property type="entry name" value="Dimer_Tnp_hAT"/>
    <property type="match status" value="1"/>
</dbReference>
<dbReference type="InterPro" id="IPR012337">
    <property type="entry name" value="RNaseH-like_sf"/>
</dbReference>
<dbReference type="SUPFAM" id="SSF53098">
    <property type="entry name" value="Ribonuclease H-like"/>
    <property type="match status" value="1"/>
</dbReference>
<evidence type="ECO:0000259" key="1">
    <source>
        <dbReference type="Pfam" id="PF05699"/>
    </source>
</evidence>
<name>A0A2J6TBX0_9HELO</name>
<dbReference type="GO" id="GO:0046983">
    <property type="term" value="F:protein dimerization activity"/>
    <property type="evidence" value="ECO:0007669"/>
    <property type="project" value="InterPro"/>
</dbReference>
<proteinExistence type="predicted"/>
<dbReference type="InterPro" id="IPR008906">
    <property type="entry name" value="HATC_C_dom"/>
</dbReference>
<dbReference type="RefSeq" id="XP_024737433.1">
    <property type="nucleotide sequence ID" value="XM_024873520.1"/>
</dbReference>
<dbReference type="EMBL" id="KZ613790">
    <property type="protein sequence ID" value="PMD60529.1"/>
    <property type="molecule type" value="Genomic_DNA"/>
</dbReference>
<keyword evidence="3" id="KW-1185">Reference proteome</keyword>
<sequence length="53" mass="6121">YPRLSHMAIGILSIPAMSDEPERVFSGARRIISWERGQLSPETIEIIECLKHW</sequence>
<dbReference type="Proteomes" id="UP000235371">
    <property type="component" value="Unassembled WGS sequence"/>
</dbReference>
<gene>
    <name evidence="2" type="ORF">K444DRAFT_513638</name>
</gene>
<evidence type="ECO:0000313" key="2">
    <source>
        <dbReference type="EMBL" id="PMD60529.1"/>
    </source>
</evidence>
<dbReference type="InParanoid" id="A0A2J6TBX0"/>
<reference evidence="2 3" key="1">
    <citation type="submission" date="2016-04" db="EMBL/GenBank/DDBJ databases">
        <title>A degradative enzymes factory behind the ericoid mycorrhizal symbiosis.</title>
        <authorList>
            <consortium name="DOE Joint Genome Institute"/>
            <person name="Martino E."/>
            <person name="Morin E."/>
            <person name="Grelet G."/>
            <person name="Kuo A."/>
            <person name="Kohler A."/>
            <person name="Daghino S."/>
            <person name="Barry K."/>
            <person name="Choi C."/>
            <person name="Cichocki N."/>
            <person name="Clum A."/>
            <person name="Copeland A."/>
            <person name="Hainaut M."/>
            <person name="Haridas S."/>
            <person name="Labutti K."/>
            <person name="Lindquist E."/>
            <person name="Lipzen A."/>
            <person name="Khouja H.-R."/>
            <person name="Murat C."/>
            <person name="Ohm R."/>
            <person name="Olson A."/>
            <person name="Spatafora J."/>
            <person name="Veneault-Fourrey C."/>
            <person name="Henrissat B."/>
            <person name="Grigoriev I."/>
            <person name="Martin F."/>
            <person name="Perotto S."/>
        </authorList>
    </citation>
    <scope>NUCLEOTIDE SEQUENCE [LARGE SCALE GENOMIC DNA]</scope>
    <source>
        <strain evidence="2 3">E</strain>
    </source>
</reference>
<dbReference type="GeneID" id="36581600"/>
<accession>A0A2J6TBX0</accession>
<feature type="non-terminal residue" evidence="2">
    <location>
        <position position="1"/>
    </location>
</feature>